<feature type="transmembrane region" description="Helical" evidence="4">
    <location>
        <begin position="272"/>
        <end position="292"/>
    </location>
</feature>
<evidence type="ECO:0000256" key="3">
    <source>
        <dbReference type="ARBA" id="ARBA00023163"/>
    </source>
</evidence>
<dbReference type="RefSeq" id="WP_114616113.1">
    <property type="nucleotide sequence ID" value="NZ_PPTO01000015.1"/>
</dbReference>
<evidence type="ECO:0000256" key="4">
    <source>
        <dbReference type="SAM" id="Phobius"/>
    </source>
</evidence>
<feature type="transmembrane region" description="Helical" evidence="4">
    <location>
        <begin position="209"/>
        <end position="229"/>
    </location>
</feature>
<feature type="transmembrane region" description="Helical" evidence="4">
    <location>
        <begin position="98"/>
        <end position="119"/>
    </location>
</feature>
<gene>
    <name evidence="6" type="ORF">C1881_08570</name>
</gene>
<keyword evidence="4" id="KW-0812">Transmembrane</keyword>
<name>A0A369LE24_9ACTN</name>
<organism evidence="6 7">
    <name type="scientific">Slackia isoflavoniconvertens</name>
    <dbReference type="NCBI Taxonomy" id="572010"/>
    <lineage>
        <taxon>Bacteria</taxon>
        <taxon>Bacillati</taxon>
        <taxon>Actinomycetota</taxon>
        <taxon>Coriobacteriia</taxon>
        <taxon>Eggerthellales</taxon>
        <taxon>Eggerthellaceae</taxon>
        <taxon>Slackia</taxon>
    </lineage>
</organism>
<dbReference type="PRINTS" id="PR00038">
    <property type="entry name" value="HTHLUXR"/>
</dbReference>
<dbReference type="Gene3D" id="1.10.10.10">
    <property type="entry name" value="Winged helix-like DNA-binding domain superfamily/Winged helix DNA-binding domain"/>
    <property type="match status" value="1"/>
</dbReference>
<keyword evidence="4" id="KW-1133">Transmembrane helix</keyword>
<dbReference type="InterPro" id="IPR016032">
    <property type="entry name" value="Sig_transdc_resp-reg_C-effctor"/>
</dbReference>
<feature type="transmembrane region" description="Helical" evidence="4">
    <location>
        <begin position="12"/>
        <end position="33"/>
    </location>
</feature>
<feature type="transmembrane region" description="Helical" evidence="4">
    <location>
        <begin position="131"/>
        <end position="150"/>
    </location>
</feature>
<keyword evidence="2" id="KW-0238">DNA-binding</keyword>
<dbReference type="Proteomes" id="UP000253975">
    <property type="component" value="Unassembled WGS sequence"/>
</dbReference>
<protein>
    <recommendedName>
        <fullName evidence="5">HTH luxR-type domain-containing protein</fullName>
    </recommendedName>
</protein>
<dbReference type="PANTHER" id="PTHR44688:SF16">
    <property type="entry name" value="DNA-BINDING TRANSCRIPTIONAL ACTIVATOR DEVR_DOSR"/>
    <property type="match status" value="1"/>
</dbReference>
<dbReference type="PROSITE" id="PS50043">
    <property type="entry name" value="HTH_LUXR_2"/>
    <property type="match status" value="1"/>
</dbReference>
<evidence type="ECO:0000256" key="2">
    <source>
        <dbReference type="ARBA" id="ARBA00023125"/>
    </source>
</evidence>
<feature type="transmembrane region" description="Helical" evidence="4">
    <location>
        <begin position="298"/>
        <end position="317"/>
    </location>
</feature>
<reference evidence="6 7" key="1">
    <citation type="journal article" date="2018" name="Elife">
        <title>Discovery and characterization of a prevalent human gut bacterial enzyme sufficient for the inactivation of a family of plant toxins.</title>
        <authorList>
            <person name="Koppel N."/>
            <person name="Bisanz J.E."/>
            <person name="Pandelia M.E."/>
            <person name="Turnbaugh P.J."/>
            <person name="Balskus E.P."/>
        </authorList>
    </citation>
    <scope>NUCLEOTIDE SEQUENCE [LARGE SCALE GENOMIC DNA]</scope>
    <source>
        <strain evidence="6 7">OB21 GAM31</strain>
    </source>
</reference>
<evidence type="ECO:0000256" key="1">
    <source>
        <dbReference type="ARBA" id="ARBA00023015"/>
    </source>
</evidence>
<feature type="transmembrane region" description="Helical" evidence="4">
    <location>
        <begin position="156"/>
        <end position="175"/>
    </location>
</feature>
<dbReference type="CDD" id="cd06170">
    <property type="entry name" value="LuxR_C_like"/>
    <property type="match status" value="1"/>
</dbReference>
<dbReference type="PANTHER" id="PTHR44688">
    <property type="entry name" value="DNA-BINDING TRANSCRIPTIONAL ACTIVATOR DEVR_DOSR"/>
    <property type="match status" value="1"/>
</dbReference>
<feature type="domain" description="HTH luxR-type" evidence="5">
    <location>
        <begin position="431"/>
        <end position="496"/>
    </location>
</feature>
<keyword evidence="3" id="KW-0804">Transcription</keyword>
<sequence length="497" mass="53625">MKSHRDAFKPLSDIGWGFIVAWGLGVIFTPVLGHGQTNMGIFWFTSMIGAPVGLMALYAMPRLLATRRASELALFAAVAGMTLGLAPFVIPSLGIDTFFLQGAGGFVSALGSAVFTVLWGRRYASFDMARIERMAAASLILSFACYAALIVSPRPLATLFIYCLPFCSAACLVAGESISAIAGEKQSAAAFPNKVAATESLGNLNVAGFMRLGLGVIGATTVVSLFWSFANNGIVPIPDGMLTLSLLSGLLVAALIEVYVYRFSQSLNLGTLYRWVLPLIAAAFSLTLFGGSMPAICAALLVNATQALLNLTTFVYFAELSKRTGTSAVRVFGLGRFFLESGFLVGMVLFPAIEELGQRIGFYQGALFIALTGFIVLVMFSIASQDRLAFALEGAEENGAEGKTLKTQDDHEAAREPNDTNSGFFNAVCNQVADQFGLTKREREILPLLAQGHSLPFIRNELYISQSTIDTHVRHIYKKMDIHSKEELITYVRSRME</sequence>
<dbReference type="SUPFAM" id="SSF46894">
    <property type="entry name" value="C-terminal effector domain of the bipartite response regulators"/>
    <property type="match status" value="1"/>
</dbReference>
<proteinExistence type="predicted"/>
<dbReference type="GO" id="GO:0003677">
    <property type="term" value="F:DNA binding"/>
    <property type="evidence" value="ECO:0007669"/>
    <property type="project" value="UniProtKB-KW"/>
</dbReference>
<keyword evidence="1" id="KW-0805">Transcription regulation</keyword>
<feature type="transmembrane region" description="Helical" evidence="4">
    <location>
        <begin position="362"/>
        <end position="383"/>
    </location>
</feature>
<dbReference type="InterPro" id="IPR000792">
    <property type="entry name" value="Tscrpt_reg_LuxR_C"/>
</dbReference>
<feature type="transmembrane region" description="Helical" evidence="4">
    <location>
        <begin position="241"/>
        <end position="260"/>
    </location>
</feature>
<feature type="transmembrane region" description="Helical" evidence="4">
    <location>
        <begin position="329"/>
        <end position="350"/>
    </location>
</feature>
<evidence type="ECO:0000313" key="6">
    <source>
        <dbReference type="EMBL" id="RDB56395.1"/>
    </source>
</evidence>
<dbReference type="EMBL" id="PPTO01000015">
    <property type="protein sequence ID" value="RDB56395.1"/>
    <property type="molecule type" value="Genomic_DNA"/>
</dbReference>
<evidence type="ECO:0000313" key="7">
    <source>
        <dbReference type="Proteomes" id="UP000253975"/>
    </source>
</evidence>
<dbReference type="AlphaFoldDB" id="A0A369LE24"/>
<dbReference type="Pfam" id="PF00196">
    <property type="entry name" value="GerE"/>
    <property type="match status" value="1"/>
</dbReference>
<dbReference type="GO" id="GO:0006355">
    <property type="term" value="P:regulation of DNA-templated transcription"/>
    <property type="evidence" value="ECO:0007669"/>
    <property type="project" value="InterPro"/>
</dbReference>
<dbReference type="SMART" id="SM00421">
    <property type="entry name" value="HTH_LUXR"/>
    <property type="match status" value="1"/>
</dbReference>
<evidence type="ECO:0000259" key="5">
    <source>
        <dbReference type="PROSITE" id="PS50043"/>
    </source>
</evidence>
<feature type="transmembrane region" description="Helical" evidence="4">
    <location>
        <begin position="72"/>
        <end position="92"/>
    </location>
</feature>
<dbReference type="InterPro" id="IPR036388">
    <property type="entry name" value="WH-like_DNA-bd_sf"/>
</dbReference>
<feature type="transmembrane region" description="Helical" evidence="4">
    <location>
        <begin position="39"/>
        <end position="60"/>
    </location>
</feature>
<comment type="caution">
    <text evidence="6">The sequence shown here is derived from an EMBL/GenBank/DDBJ whole genome shotgun (WGS) entry which is preliminary data.</text>
</comment>
<keyword evidence="4" id="KW-0472">Membrane</keyword>
<accession>A0A369LE24</accession>